<feature type="transmembrane region" description="Helical" evidence="6">
    <location>
        <begin position="119"/>
        <end position="141"/>
    </location>
</feature>
<keyword evidence="3 6" id="KW-0812">Transmembrane</keyword>
<feature type="transmembrane region" description="Helical" evidence="6">
    <location>
        <begin position="391"/>
        <end position="410"/>
    </location>
</feature>
<accession>M0LUN7</accession>
<evidence type="ECO:0000256" key="1">
    <source>
        <dbReference type="ARBA" id="ARBA00004651"/>
    </source>
</evidence>
<organism evidence="7 8">
    <name type="scientific">Halococcus hamelinensis 100A6</name>
    <dbReference type="NCBI Taxonomy" id="1132509"/>
    <lineage>
        <taxon>Archaea</taxon>
        <taxon>Methanobacteriati</taxon>
        <taxon>Methanobacteriota</taxon>
        <taxon>Stenosarchaea group</taxon>
        <taxon>Halobacteria</taxon>
        <taxon>Halobacteriales</taxon>
        <taxon>Halococcaceae</taxon>
        <taxon>Halococcus</taxon>
    </lineage>
</organism>
<evidence type="ECO:0000313" key="7">
    <source>
        <dbReference type="EMBL" id="EMA36878.1"/>
    </source>
</evidence>
<keyword evidence="5 6" id="KW-0472">Membrane</keyword>
<feature type="transmembrane region" description="Helical" evidence="6">
    <location>
        <begin position="153"/>
        <end position="173"/>
    </location>
</feature>
<feature type="transmembrane region" description="Helical" evidence="6">
    <location>
        <begin position="179"/>
        <end position="198"/>
    </location>
</feature>
<feature type="transmembrane region" description="Helical" evidence="6">
    <location>
        <begin position="82"/>
        <end position="113"/>
    </location>
</feature>
<comment type="subcellular location">
    <subcellularLocation>
        <location evidence="1">Cell membrane</location>
        <topology evidence="1">Multi-pass membrane protein</topology>
    </subcellularLocation>
</comment>
<feature type="transmembrane region" description="Helical" evidence="6">
    <location>
        <begin position="9"/>
        <end position="30"/>
    </location>
</feature>
<dbReference type="eggNOG" id="arCOG02209">
    <property type="taxonomic scope" value="Archaea"/>
</dbReference>
<dbReference type="Proteomes" id="UP000011566">
    <property type="component" value="Unassembled WGS sequence"/>
</dbReference>
<evidence type="ECO:0000256" key="6">
    <source>
        <dbReference type="SAM" id="Phobius"/>
    </source>
</evidence>
<evidence type="ECO:0000256" key="4">
    <source>
        <dbReference type="ARBA" id="ARBA00022989"/>
    </source>
</evidence>
<keyword evidence="4 6" id="KW-1133">Transmembrane helix</keyword>
<name>M0LUN7_9EURY</name>
<feature type="transmembrane region" description="Helical" evidence="6">
    <location>
        <begin position="453"/>
        <end position="470"/>
    </location>
</feature>
<feature type="transmembrane region" description="Helical" evidence="6">
    <location>
        <begin position="258"/>
        <end position="279"/>
    </location>
</feature>
<proteinExistence type="predicted"/>
<evidence type="ECO:0000313" key="8">
    <source>
        <dbReference type="Proteomes" id="UP000011566"/>
    </source>
</evidence>
<feature type="transmembrane region" description="Helical" evidence="6">
    <location>
        <begin position="367"/>
        <end position="385"/>
    </location>
</feature>
<dbReference type="PATRIC" id="fig|1132509.6.peg.3125"/>
<dbReference type="EMBL" id="AOMB01000037">
    <property type="protein sequence ID" value="EMA36878.1"/>
    <property type="molecule type" value="Genomic_DNA"/>
</dbReference>
<gene>
    <name evidence="7" type="ORF">C447_13472</name>
</gene>
<dbReference type="AlphaFoldDB" id="M0LUN7"/>
<dbReference type="InterPro" id="IPR050833">
    <property type="entry name" value="Poly_Biosynth_Transport"/>
</dbReference>
<keyword evidence="2" id="KW-1003">Cell membrane</keyword>
<dbReference type="Pfam" id="PF01943">
    <property type="entry name" value="Polysacc_synt"/>
    <property type="match status" value="1"/>
</dbReference>
<evidence type="ECO:0000256" key="3">
    <source>
        <dbReference type="ARBA" id="ARBA00022692"/>
    </source>
</evidence>
<dbReference type="GO" id="GO:0005886">
    <property type="term" value="C:plasma membrane"/>
    <property type="evidence" value="ECO:0007669"/>
    <property type="project" value="UniProtKB-SubCell"/>
</dbReference>
<comment type="caution">
    <text evidence="7">The sequence shown here is derived from an EMBL/GenBank/DDBJ whole genome shotgun (WGS) entry which is preliminary data.</text>
</comment>
<feature type="transmembrane region" description="Helical" evidence="6">
    <location>
        <begin position="300"/>
        <end position="318"/>
    </location>
</feature>
<evidence type="ECO:0000256" key="5">
    <source>
        <dbReference type="ARBA" id="ARBA00023136"/>
    </source>
</evidence>
<evidence type="ECO:0000256" key="2">
    <source>
        <dbReference type="ARBA" id="ARBA00022475"/>
    </source>
</evidence>
<dbReference type="InterPro" id="IPR002797">
    <property type="entry name" value="Polysacc_synth"/>
</dbReference>
<feature type="transmembrane region" description="Helical" evidence="6">
    <location>
        <begin position="338"/>
        <end position="355"/>
    </location>
</feature>
<dbReference type="RefSeq" id="WP_007694737.1">
    <property type="nucleotide sequence ID" value="NZ_AOMB01000037.1"/>
</dbReference>
<keyword evidence="8" id="KW-1185">Reference proteome</keyword>
<feature type="transmembrane region" description="Helical" evidence="6">
    <location>
        <begin position="430"/>
        <end position="447"/>
    </location>
</feature>
<feature type="transmembrane region" description="Helical" evidence="6">
    <location>
        <begin position="219"/>
        <end position="238"/>
    </location>
</feature>
<dbReference type="PANTHER" id="PTHR30250">
    <property type="entry name" value="PST FAMILY PREDICTED COLANIC ACID TRANSPORTER"/>
    <property type="match status" value="1"/>
</dbReference>
<feature type="transmembrane region" description="Helical" evidence="6">
    <location>
        <begin position="42"/>
        <end position="61"/>
    </location>
</feature>
<dbReference type="PANTHER" id="PTHR30250:SF11">
    <property type="entry name" value="O-ANTIGEN TRANSPORTER-RELATED"/>
    <property type="match status" value="1"/>
</dbReference>
<protein>
    <submittedName>
        <fullName evidence="7">Polysaccharide biosynthesis protein</fullName>
    </submittedName>
</protein>
<sequence>MSESVVDRVLAVLGSTLGTQAITIVFTPLLVRLLGVGAYGEYAFILSVLSVSVVVVSAGTFDSARKFIAEQRETENWREHVFGFYARVVIVLGAIVGILFIVATQLGVVALVLNPAYEPYFYVLALLVPLQAGFKLSRSVLMGLDLESSSEPLYVLQQLLFALLALTLVWLGWSVVGALIGRLLAYLCVVVFMLVFIWRKIDMSEVVKIAPASFPRRNLLSYNVLTVVFKLLVTSLYNVDIILLGLLVGSTATGSYRAALVIAQFLWLIPTAVQVGLLHSTSRLWSDGENARISILSSRAARFTLLFTLLLVLGVAALAEPLVSLYFGEGFSRTPETVLYLLPGVLGLAVARPIFATSQGHGNLRPVLLATGSAAILNVVLNLVLIPRYGVTGAAIATSAGYGSMVVFHIRAAQTLGFNPAADLRLSRTMATAALTAIPIFGLSWLLEGIIQLIAVPPIGFVVYTILAFRTHAIELSEVRPLVRSETIRTLGQVLPQQIVSLFQRSLEVALGSRI</sequence>
<reference evidence="7 8" key="1">
    <citation type="journal article" date="2014" name="PLoS Genet.">
        <title>Phylogenetically driven sequencing of extremely halophilic archaea reveals strategies for static and dynamic osmo-response.</title>
        <authorList>
            <person name="Becker E.A."/>
            <person name="Seitzer P.M."/>
            <person name="Tritt A."/>
            <person name="Larsen D."/>
            <person name="Krusor M."/>
            <person name="Yao A.I."/>
            <person name="Wu D."/>
            <person name="Madern D."/>
            <person name="Eisen J.A."/>
            <person name="Darling A.E."/>
            <person name="Facciotti M.T."/>
        </authorList>
    </citation>
    <scope>NUCLEOTIDE SEQUENCE [LARGE SCALE GENOMIC DNA]</scope>
    <source>
        <strain evidence="7 8">100A6</strain>
    </source>
</reference>
<dbReference type="OrthoDB" id="19148at2157"/>